<keyword evidence="4" id="KW-1185">Reference proteome</keyword>
<feature type="compositionally biased region" description="Acidic residues" evidence="1">
    <location>
        <begin position="30"/>
        <end position="40"/>
    </location>
</feature>
<dbReference type="RefSeq" id="WP_076583959.1">
    <property type="nucleotide sequence ID" value="NZ_CP019329.1"/>
</dbReference>
<evidence type="ECO:0000256" key="1">
    <source>
        <dbReference type="SAM" id="MobiDB-lite"/>
    </source>
</evidence>
<evidence type="ECO:0000313" key="2">
    <source>
        <dbReference type="EMBL" id="APX98553.1"/>
    </source>
</evidence>
<dbReference type="EMBL" id="CP019329">
    <property type="protein sequence ID" value="APX98553.1"/>
    <property type="molecule type" value="Genomic_DNA"/>
</dbReference>
<dbReference type="EMBL" id="FTNP01000008">
    <property type="protein sequence ID" value="SIS05221.1"/>
    <property type="molecule type" value="Genomic_DNA"/>
</dbReference>
<proteinExistence type="predicted"/>
<feature type="region of interest" description="Disordered" evidence="1">
    <location>
        <begin position="1"/>
        <end position="64"/>
    </location>
</feature>
<sequence>MSAHADQTAKSVDTDRQSADTAQYSPYNWIEDDEAETEAEDGTHGDSSSGHSETTGTTKESSLTRLVLKQTSDRIIDPIALHEPPEEGLHDFEGQVIDLTDEEVFPPTRRYRHTPQTQMQKKAPATEPWRYSEVGHVTFGGIIPDRSKSELLEAIDLFFALVQTRLTSRTKAKIRDRAMTLKSSGDIHDTEIMRRVGRWTFNPTELELAATVEE</sequence>
<protein>
    <submittedName>
        <fullName evidence="3">Uncharacterized protein</fullName>
    </submittedName>
</protein>
<dbReference type="Proteomes" id="UP000185687">
    <property type="component" value="Unassembled WGS sequence"/>
</dbReference>
<dbReference type="AlphaFoldDB" id="A0A1N7FY28"/>
<dbReference type="KEGG" id="hda:BB347_17770"/>
<name>A0A1N7FY28_9EURY</name>
<gene>
    <name evidence="2" type="ORF">BB347_17770</name>
    <name evidence="3" type="ORF">SAMN05421809_3560</name>
</gene>
<evidence type="ECO:0000313" key="3">
    <source>
        <dbReference type="EMBL" id="SIS05221.1"/>
    </source>
</evidence>
<accession>A0A1N7FY28</accession>
<reference evidence="3 4" key="2">
    <citation type="submission" date="2017-01" db="EMBL/GenBank/DDBJ databases">
        <authorList>
            <person name="Mah S.A."/>
            <person name="Swanson W.J."/>
            <person name="Moy G.W."/>
            <person name="Vacquier V.D."/>
        </authorList>
    </citation>
    <scope>NUCLEOTIDE SEQUENCE [LARGE SCALE GENOMIC DNA]</scope>
    <source>
        <strain evidence="3 4">CGMCC 1.8909</strain>
    </source>
</reference>
<keyword evidence="2" id="KW-0614">Plasmid</keyword>
<feature type="compositionally biased region" description="Low complexity" evidence="1">
    <location>
        <begin position="45"/>
        <end position="64"/>
    </location>
</feature>
<evidence type="ECO:0000313" key="5">
    <source>
        <dbReference type="Proteomes" id="UP000187321"/>
    </source>
</evidence>
<evidence type="ECO:0000313" key="4">
    <source>
        <dbReference type="Proteomes" id="UP000185687"/>
    </source>
</evidence>
<geneLocation type="plasmid" evidence="2">
    <name>unnamed2</name>
</geneLocation>
<organism evidence="3 4">
    <name type="scientific">Natronorubrum daqingense</name>
    <dbReference type="NCBI Taxonomy" id="588898"/>
    <lineage>
        <taxon>Archaea</taxon>
        <taxon>Methanobacteriati</taxon>
        <taxon>Methanobacteriota</taxon>
        <taxon>Stenosarchaea group</taxon>
        <taxon>Halobacteria</taxon>
        <taxon>Halobacteriales</taxon>
        <taxon>Natrialbaceae</taxon>
        <taxon>Natronorubrum</taxon>
    </lineage>
</organism>
<reference evidence="2 5" key="1">
    <citation type="submission" date="2017-01" db="EMBL/GenBank/DDBJ databases">
        <title>Complete genome sequence of Haloterrigena daqingensis type strain (JX313T).</title>
        <authorList>
            <person name="Shuang W."/>
        </authorList>
    </citation>
    <scope>NUCLEOTIDE SEQUENCE [LARGE SCALE GENOMIC DNA]</scope>
    <source>
        <strain evidence="5">JX313</strain>
        <strain evidence="2">JX313T</strain>
        <plasmid evidence="5">Plasmid unnamed2</plasmid>
        <plasmid evidence="2">unnamed2</plasmid>
    </source>
</reference>
<dbReference type="GeneID" id="30957831"/>
<dbReference type="Proteomes" id="UP000187321">
    <property type="component" value="Plasmid unnamed2"/>
</dbReference>